<dbReference type="InterPro" id="IPR013740">
    <property type="entry name" value="Redoxin"/>
</dbReference>
<proteinExistence type="inferred from homology"/>
<dbReference type="OrthoDB" id="1882547at2759"/>
<dbReference type="GO" id="GO:0005777">
    <property type="term" value="C:peroxisome"/>
    <property type="evidence" value="ECO:0007669"/>
    <property type="project" value="TreeGrafter"/>
</dbReference>
<dbReference type="Pfam" id="PF08534">
    <property type="entry name" value="Redoxin"/>
    <property type="match status" value="1"/>
</dbReference>
<dbReference type="GO" id="GO:0005739">
    <property type="term" value="C:mitochondrion"/>
    <property type="evidence" value="ECO:0007669"/>
    <property type="project" value="TreeGrafter"/>
</dbReference>
<feature type="active site" description="Cysteine sulfenic acid (-SOH) intermediate" evidence="6">
    <location>
        <position position="66"/>
    </location>
</feature>
<accession>A0A9P7UKC4</accession>
<evidence type="ECO:0000313" key="10">
    <source>
        <dbReference type="Proteomes" id="UP001049176"/>
    </source>
</evidence>
<evidence type="ECO:0000256" key="6">
    <source>
        <dbReference type="PIRSR" id="PIRSR637944-1"/>
    </source>
</evidence>
<keyword evidence="3 7" id="KW-0049">Antioxidant</keyword>
<dbReference type="PANTHER" id="PTHR10430:SF39">
    <property type="entry name" value="PEROXISOMAL MEMBRANE ASSOCIATED PROTEIN 20"/>
    <property type="match status" value="1"/>
</dbReference>
<dbReference type="InterPro" id="IPR013766">
    <property type="entry name" value="Thioredoxin_domain"/>
</dbReference>
<keyword evidence="4 7" id="KW-0560">Oxidoreductase</keyword>
<keyword evidence="5 7" id="KW-0676">Redox-active center</keyword>
<dbReference type="EMBL" id="CM032191">
    <property type="protein sequence ID" value="KAG7085728.1"/>
    <property type="molecule type" value="Genomic_DNA"/>
</dbReference>
<dbReference type="Gene3D" id="3.40.30.10">
    <property type="entry name" value="Glutaredoxin"/>
    <property type="match status" value="1"/>
</dbReference>
<evidence type="ECO:0000256" key="1">
    <source>
        <dbReference type="ARBA" id="ARBA00010505"/>
    </source>
</evidence>
<dbReference type="CDD" id="cd03013">
    <property type="entry name" value="PRX5_like"/>
    <property type="match status" value="1"/>
</dbReference>
<dbReference type="InterPro" id="IPR036249">
    <property type="entry name" value="Thioredoxin-like_sf"/>
</dbReference>
<dbReference type="PROSITE" id="PS51352">
    <property type="entry name" value="THIOREDOXIN_2"/>
    <property type="match status" value="1"/>
</dbReference>
<sequence>MASVLASAAQTAHAAVAGLLSVAQVKPGDTVTAHPLKEGGPTNVIRPTFKGRTVILFVPGAFTGTCHAQVPGYIENAEGFKAKGVNELYVVGVNDAFVMKAWKEQLAPGGTEVKFCADDKGEFASSVGLLFDATPVLGGPRAKRAVVVLKDDKVETVAVEEDPTKVTVTDVKTVLAHLA</sequence>
<comment type="similarity">
    <text evidence="1 7">Belongs to the peroxiredoxin family. Prx5 subfamily.</text>
</comment>
<keyword evidence="2 7" id="KW-0575">Peroxidase</keyword>
<dbReference type="SUPFAM" id="SSF52833">
    <property type="entry name" value="Thioredoxin-like"/>
    <property type="match status" value="1"/>
</dbReference>
<dbReference type="InterPro" id="IPR037944">
    <property type="entry name" value="PRX5-like"/>
</dbReference>
<dbReference type="AlphaFoldDB" id="A0A9P7UKC4"/>
<dbReference type="KEGG" id="more:E1B28_003271"/>
<name>A0A9P7UKC4_9AGAR</name>
<evidence type="ECO:0000259" key="8">
    <source>
        <dbReference type="PROSITE" id="PS51352"/>
    </source>
</evidence>
<organism evidence="9 10">
    <name type="scientific">Marasmius oreades</name>
    <name type="common">fairy-ring Marasmius</name>
    <dbReference type="NCBI Taxonomy" id="181124"/>
    <lineage>
        <taxon>Eukaryota</taxon>
        <taxon>Fungi</taxon>
        <taxon>Dikarya</taxon>
        <taxon>Basidiomycota</taxon>
        <taxon>Agaricomycotina</taxon>
        <taxon>Agaricomycetes</taxon>
        <taxon>Agaricomycetidae</taxon>
        <taxon>Agaricales</taxon>
        <taxon>Marasmiineae</taxon>
        <taxon>Marasmiaceae</taxon>
        <taxon>Marasmius</taxon>
    </lineage>
</organism>
<dbReference type="GO" id="GO:0034599">
    <property type="term" value="P:cellular response to oxidative stress"/>
    <property type="evidence" value="ECO:0007669"/>
    <property type="project" value="InterPro"/>
</dbReference>
<gene>
    <name evidence="9" type="ORF">E1B28_003271</name>
</gene>
<evidence type="ECO:0000256" key="2">
    <source>
        <dbReference type="ARBA" id="ARBA00022559"/>
    </source>
</evidence>
<comment type="caution">
    <text evidence="9">The sequence shown here is derived from an EMBL/GenBank/DDBJ whole genome shotgun (WGS) entry which is preliminary data.</text>
</comment>
<evidence type="ECO:0000256" key="3">
    <source>
        <dbReference type="ARBA" id="ARBA00022862"/>
    </source>
</evidence>
<dbReference type="GO" id="GO:0005829">
    <property type="term" value="C:cytosol"/>
    <property type="evidence" value="ECO:0007669"/>
    <property type="project" value="TreeGrafter"/>
</dbReference>
<evidence type="ECO:0000256" key="7">
    <source>
        <dbReference type="RuleBase" id="RU366011"/>
    </source>
</evidence>
<protein>
    <recommendedName>
        <fullName evidence="8">Thioredoxin domain-containing protein</fullName>
    </recommendedName>
</protein>
<feature type="domain" description="Thioredoxin" evidence="8">
    <location>
        <begin position="2"/>
        <end position="179"/>
    </location>
</feature>
<reference evidence="9" key="1">
    <citation type="journal article" date="2021" name="Genome Biol. Evol.">
        <title>The assembled and annotated genome of the fairy-ring fungus Marasmius oreades.</title>
        <authorList>
            <person name="Hiltunen M."/>
            <person name="Ament-Velasquez S.L."/>
            <person name="Johannesson H."/>
        </authorList>
    </citation>
    <scope>NUCLEOTIDE SEQUENCE</scope>
    <source>
        <strain evidence="9">03SP1</strain>
    </source>
</reference>
<dbReference type="GO" id="GO:0042744">
    <property type="term" value="P:hydrogen peroxide catabolic process"/>
    <property type="evidence" value="ECO:0007669"/>
    <property type="project" value="TreeGrafter"/>
</dbReference>
<evidence type="ECO:0000313" key="9">
    <source>
        <dbReference type="EMBL" id="KAG7085728.1"/>
    </source>
</evidence>
<dbReference type="RefSeq" id="XP_043002199.1">
    <property type="nucleotide sequence ID" value="XM_043160243.1"/>
</dbReference>
<dbReference type="GO" id="GO:0008379">
    <property type="term" value="F:thioredoxin peroxidase activity"/>
    <property type="evidence" value="ECO:0007669"/>
    <property type="project" value="InterPro"/>
</dbReference>
<evidence type="ECO:0000256" key="4">
    <source>
        <dbReference type="ARBA" id="ARBA00023002"/>
    </source>
</evidence>
<comment type="function">
    <text evidence="7">Thiol-specific peroxidase that catalyzes the reduction of hydrogen peroxide and organic hydroperoxides to water and alcohols, respectively. Plays a role in cell protection against oxidative stress by detoxifying peroxides.</text>
</comment>
<keyword evidence="10" id="KW-1185">Reference proteome</keyword>
<dbReference type="PANTHER" id="PTHR10430">
    <property type="entry name" value="PEROXIREDOXIN"/>
    <property type="match status" value="1"/>
</dbReference>
<dbReference type="GO" id="GO:0045454">
    <property type="term" value="P:cell redox homeostasis"/>
    <property type="evidence" value="ECO:0007669"/>
    <property type="project" value="TreeGrafter"/>
</dbReference>
<evidence type="ECO:0000256" key="5">
    <source>
        <dbReference type="ARBA" id="ARBA00023284"/>
    </source>
</evidence>
<dbReference type="Proteomes" id="UP001049176">
    <property type="component" value="Chromosome 11"/>
</dbReference>
<dbReference type="GeneID" id="66072347"/>